<evidence type="ECO:0000313" key="1">
    <source>
        <dbReference type="EMBL" id="GAL75588.1"/>
    </source>
</evidence>
<proteinExistence type="predicted"/>
<evidence type="ECO:0000313" key="2">
    <source>
        <dbReference type="Proteomes" id="UP000029647"/>
    </source>
</evidence>
<protein>
    <submittedName>
        <fullName evidence="1">Uncharacterized protein</fullName>
    </submittedName>
</protein>
<comment type="caution">
    <text evidence="1">The sequence shown here is derived from an EMBL/GenBank/DDBJ whole genome shotgun (WGS) entry which is preliminary data.</text>
</comment>
<dbReference type="Proteomes" id="UP000029647">
    <property type="component" value="Unassembled WGS sequence"/>
</dbReference>
<gene>
    <name evidence="1" type="ORF">JCM19275_2039</name>
</gene>
<dbReference type="EMBL" id="BBNT01000005">
    <property type="protein sequence ID" value="GAL75588.1"/>
    <property type="molecule type" value="Genomic_DNA"/>
</dbReference>
<reference evidence="1 2" key="1">
    <citation type="journal article" date="2014" name="Genome Announc.">
        <title>Draft Genome Sequences of Marine Flavobacterium Nonlabens Strains NR17, NR24, NR27, NR32, NR33, and Ara13.</title>
        <authorList>
            <person name="Nakanishi M."/>
            <person name="Meirelles P."/>
            <person name="Suzuki R."/>
            <person name="Takatani N."/>
            <person name="Mino S."/>
            <person name="Suda W."/>
            <person name="Oshima K."/>
            <person name="Hattori M."/>
            <person name="Ohkuma M."/>
            <person name="Hosokawa M."/>
            <person name="Miyashita K."/>
            <person name="Thompson F.L."/>
            <person name="Niwa A."/>
            <person name="Sawabe T."/>
            <person name="Sawabe T."/>
        </authorList>
    </citation>
    <scope>NUCLEOTIDE SEQUENCE [LARGE SCALE GENOMIC DNA]</scope>
    <source>
        <strain evidence="2">JCM19275</strain>
    </source>
</reference>
<sequence>MLSRKRNHNSLFAHSTSYSQKYCHTKINVKMSLKYLI</sequence>
<name>A0A090WHA4_NONUL</name>
<organism evidence="1 2">
    <name type="scientific">Nonlabens ulvanivorans</name>
    <name type="common">Persicivirga ulvanivorans</name>
    <dbReference type="NCBI Taxonomy" id="906888"/>
    <lineage>
        <taxon>Bacteria</taxon>
        <taxon>Pseudomonadati</taxon>
        <taxon>Bacteroidota</taxon>
        <taxon>Flavobacteriia</taxon>
        <taxon>Flavobacteriales</taxon>
        <taxon>Flavobacteriaceae</taxon>
        <taxon>Nonlabens</taxon>
    </lineage>
</organism>
<accession>A0A090WHA4</accession>
<dbReference type="AlphaFoldDB" id="A0A090WHA4"/>